<feature type="transmembrane region" description="Helical" evidence="2">
    <location>
        <begin position="428"/>
        <end position="445"/>
    </location>
</feature>
<accession>A0A2T0FEV1</accession>
<dbReference type="RefSeq" id="XP_024663472.1">
    <property type="nucleotide sequence ID" value="XM_024807704.1"/>
</dbReference>
<proteinExistence type="predicted"/>
<dbReference type="PANTHER" id="PTHR23524:SF1">
    <property type="entry name" value="MRH DOMAIN-CONTAINING PROTEIN-RELATED"/>
    <property type="match status" value="1"/>
</dbReference>
<feature type="transmembrane region" description="Helical" evidence="2">
    <location>
        <begin position="193"/>
        <end position="212"/>
    </location>
</feature>
<gene>
    <name evidence="4" type="ORF">B9G98_01146</name>
</gene>
<dbReference type="AlphaFoldDB" id="A0A2T0FEV1"/>
<feature type="transmembrane region" description="Helical" evidence="2">
    <location>
        <begin position="339"/>
        <end position="358"/>
    </location>
</feature>
<dbReference type="InterPro" id="IPR011701">
    <property type="entry name" value="MFS"/>
</dbReference>
<comment type="caution">
    <text evidence="4">The sequence shown here is derived from an EMBL/GenBank/DDBJ whole genome shotgun (WGS) entry which is preliminary data.</text>
</comment>
<evidence type="ECO:0000313" key="5">
    <source>
        <dbReference type="Proteomes" id="UP000238350"/>
    </source>
</evidence>
<comment type="subcellular location">
    <subcellularLocation>
        <location evidence="1">Membrane</location>
        <topology evidence="1">Multi-pass membrane protein</topology>
    </subcellularLocation>
</comment>
<reference evidence="4 5" key="1">
    <citation type="submission" date="2017-04" db="EMBL/GenBank/DDBJ databases">
        <title>Genome sequencing of [Candida] sorbophila.</title>
        <authorList>
            <person name="Ahn J.O."/>
        </authorList>
    </citation>
    <scope>NUCLEOTIDE SEQUENCE [LARGE SCALE GENOMIC DNA]</scope>
    <source>
        <strain evidence="4 5">DS02</strain>
    </source>
</reference>
<protein>
    <recommendedName>
        <fullName evidence="3">Major facilitator superfamily (MFS) profile domain-containing protein</fullName>
    </recommendedName>
</protein>
<keyword evidence="5" id="KW-1185">Reference proteome</keyword>
<keyword evidence="2" id="KW-1133">Transmembrane helix</keyword>
<dbReference type="OrthoDB" id="18110at2759"/>
<feature type="transmembrane region" description="Helical" evidence="2">
    <location>
        <begin position="364"/>
        <end position="383"/>
    </location>
</feature>
<feature type="transmembrane region" description="Helical" evidence="2">
    <location>
        <begin position="264"/>
        <end position="287"/>
    </location>
</feature>
<feature type="transmembrane region" description="Helical" evidence="2">
    <location>
        <begin position="395"/>
        <end position="416"/>
    </location>
</feature>
<dbReference type="InterPro" id="IPR036259">
    <property type="entry name" value="MFS_trans_sf"/>
</dbReference>
<feature type="transmembrane region" description="Helical" evidence="2">
    <location>
        <begin position="92"/>
        <end position="118"/>
    </location>
</feature>
<dbReference type="GO" id="GO:0022857">
    <property type="term" value="F:transmembrane transporter activity"/>
    <property type="evidence" value="ECO:0007669"/>
    <property type="project" value="InterPro"/>
</dbReference>
<feature type="transmembrane region" description="Helical" evidence="2">
    <location>
        <begin position="153"/>
        <end position="173"/>
    </location>
</feature>
<feature type="transmembrane region" description="Helical" evidence="2">
    <location>
        <begin position="307"/>
        <end position="332"/>
    </location>
</feature>
<sequence>MHRVAYLLLCGLTIALLVFLNSTQSFLLSDKYKIIGTGSIAGTLAFADEIMNIMAAPLWGALSDKIGTRYVSVAGMAIMGIAVIFYPREDTIYPGLLFMRLVFALGASACVSMVAAILGEYSQLTGPLPELDQAPMLISDDQYSPEQRSNGKMAGLVGLCSGLGAIFAVAVFLPLPTKFNYDEHPVSALKSAFLIVGLFALAAAVVFFFTLYQNKAKGISVWLLGKQVSIFDEAAFDVSPQVIPYFELIKSGFAVAKDDTKLKYAYMGSAVARAATVITALFIPQLVNDWFRKSELCKPDEGCREAYILAAILTGVANTTALLFAPIFGWAVDRYGHYIALRISCIVGVIAMILMSLVQSPKSTTATAAAALLGIAQIGVITISMSMCTDRRRDIAGSVAGVYSLCGGVGILIVTQVGGQLAGVWDKIPFVAGSLLYGGLLAALTNRR</sequence>
<dbReference type="Pfam" id="PF07690">
    <property type="entry name" value="MFS_1"/>
    <property type="match status" value="1"/>
</dbReference>
<dbReference type="PANTHER" id="PTHR23524">
    <property type="entry name" value="TRANSPORTER, PUTATIVE (AFU_ORTHOLOGUE AFUA_8G04850)-RELATED"/>
    <property type="match status" value="1"/>
</dbReference>
<feature type="transmembrane region" description="Helical" evidence="2">
    <location>
        <begin position="67"/>
        <end position="86"/>
    </location>
</feature>
<dbReference type="GeneID" id="36514895"/>
<dbReference type="STRING" id="45607.A0A2T0FEV1"/>
<feature type="domain" description="Major facilitator superfamily (MFS) profile" evidence="3">
    <location>
        <begin position="1"/>
        <end position="215"/>
    </location>
</feature>
<feature type="transmembrane region" description="Helical" evidence="2">
    <location>
        <begin position="35"/>
        <end position="55"/>
    </location>
</feature>
<organism evidence="4 5">
    <name type="scientific">Wickerhamiella sorbophila</name>
    <dbReference type="NCBI Taxonomy" id="45607"/>
    <lineage>
        <taxon>Eukaryota</taxon>
        <taxon>Fungi</taxon>
        <taxon>Dikarya</taxon>
        <taxon>Ascomycota</taxon>
        <taxon>Saccharomycotina</taxon>
        <taxon>Dipodascomycetes</taxon>
        <taxon>Dipodascales</taxon>
        <taxon>Trichomonascaceae</taxon>
        <taxon>Wickerhamiella</taxon>
    </lineage>
</organism>
<dbReference type="SUPFAM" id="SSF103473">
    <property type="entry name" value="MFS general substrate transporter"/>
    <property type="match status" value="1"/>
</dbReference>
<dbReference type="Gene3D" id="1.20.1250.20">
    <property type="entry name" value="MFS general substrate transporter like domains"/>
    <property type="match status" value="2"/>
</dbReference>
<evidence type="ECO:0000256" key="1">
    <source>
        <dbReference type="ARBA" id="ARBA00004141"/>
    </source>
</evidence>
<evidence type="ECO:0000259" key="3">
    <source>
        <dbReference type="PROSITE" id="PS50850"/>
    </source>
</evidence>
<name>A0A2T0FEV1_9ASCO</name>
<dbReference type="Proteomes" id="UP000238350">
    <property type="component" value="Unassembled WGS sequence"/>
</dbReference>
<dbReference type="GO" id="GO:0016020">
    <property type="term" value="C:membrane"/>
    <property type="evidence" value="ECO:0007669"/>
    <property type="project" value="UniProtKB-SubCell"/>
</dbReference>
<dbReference type="PROSITE" id="PS50850">
    <property type="entry name" value="MFS"/>
    <property type="match status" value="1"/>
</dbReference>
<keyword evidence="2" id="KW-0472">Membrane</keyword>
<keyword evidence="2" id="KW-0812">Transmembrane</keyword>
<dbReference type="EMBL" id="NDIQ01000001">
    <property type="protein sequence ID" value="PRT53526.1"/>
    <property type="molecule type" value="Genomic_DNA"/>
</dbReference>
<dbReference type="InterPro" id="IPR020846">
    <property type="entry name" value="MFS_dom"/>
</dbReference>
<evidence type="ECO:0000313" key="4">
    <source>
        <dbReference type="EMBL" id="PRT53526.1"/>
    </source>
</evidence>
<evidence type="ECO:0000256" key="2">
    <source>
        <dbReference type="SAM" id="Phobius"/>
    </source>
</evidence>